<dbReference type="PANTHER" id="PTHR13484:SF0">
    <property type="entry name" value="PRE-MRNA 3'-END-PROCESSING FACTOR FIP1"/>
    <property type="match status" value="1"/>
</dbReference>
<name>J3NPQ3_GAET3</name>
<feature type="compositionally biased region" description="Low complexity" evidence="5">
    <location>
        <begin position="19"/>
        <end position="33"/>
    </location>
</feature>
<feature type="compositionally biased region" description="Acidic residues" evidence="5">
    <location>
        <begin position="40"/>
        <end position="69"/>
    </location>
</feature>
<keyword evidence="3" id="KW-0507">mRNA processing</keyword>
<dbReference type="AlphaFoldDB" id="J3NPQ3"/>
<accession>J3NPQ3</accession>
<feature type="region of interest" description="Disordered" evidence="5">
    <location>
        <begin position="1"/>
        <end position="144"/>
    </location>
</feature>
<feature type="domain" description="Pre-mRNA polyadenylation factor Fip1" evidence="6">
    <location>
        <begin position="155"/>
        <end position="190"/>
    </location>
</feature>
<dbReference type="STRING" id="644352.J3NPQ3"/>
<dbReference type="GO" id="GO:0005847">
    <property type="term" value="C:mRNA cleavage and polyadenylation specificity factor complex"/>
    <property type="evidence" value="ECO:0007669"/>
    <property type="project" value="TreeGrafter"/>
</dbReference>
<evidence type="ECO:0000256" key="2">
    <source>
        <dbReference type="ARBA" id="ARBA00007459"/>
    </source>
</evidence>
<protein>
    <recommendedName>
        <fullName evidence="6">Pre-mRNA polyadenylation factor Fip1 domain-containing protein</fullName>
    </recommendedName>
</protein>
<evidence type="ECO:0000256" key="1">
    <source>
        <dbReference type="ARBA" id="ARBA00004123"/>
    </source>
</evidence>
<evidence type="ECO:0000256" key="4">
    <source>
        <dbReference type="ARBA" id="ARBA00023242"/>
    </source>
</evidence>
<comment type="similarity">
    <text evidence="2">Belongs to the FIP1 family.</text>
</comment>
<reference evidence="7" key="3">
    <citation type="submission" date="2010-09" db="EMBL/GenBank/DDBJ databases">
        <title>Annotation of Gaeumannomyces graminis var. tritici R3-111a-1.</title>
        <authorList>
            <consortium name="The Broad Institute Genome Sequencing Platform"/>
            <person name="Ma L.-J."/>
            <person name="Dead R."/>
            <person name="Young S.K."/>
            <person name="Zeng Q."/>
            <person name="Gargeya S."/>
            <person name="Fitzgerald M."/>
            <person name="Haas B."/>
            <person name="Abouelleil A."/>
            <person name="Alvarado L."/>
            <person name="Arachchi H.M."/>
            <person name="Berlin A."/>
            <person name="Brown A."/>
            <person name="Chapman S.B."/>
            <person name="Chen Z."/>
            <person name="Dunbar C."/>
            <person name="Freedman E."/>
            <person name="Gearin G."/>
            <person name="Gellesch M."/>
            <person name="Goldberg J."/>
            <person name="Griggs A."/>
            <person name="Gujja S."/>
            <person name="Heiman D."/>
            <person name="Howarth C."/>
            <person name="Larson L."/>
            <person name="Lui A."/>
            <person name="MacDonald P.J.P."/>
            <person name="Mehta T."/>
            <person name="Montmayeur A."/>
            <person name="Murphy C."/>
            <person name="Neiman D."/>
            <person name="Pearson M."/>
            <person name="Priest M."/>
            <person name="Roberts A."/>
            <person name="Saif S."/>
            <person name="Shea T."/>
            <person name="Shenoy N."/>
            <person name="Sisk P."/>
            <person name="Stolte C."/>
            <person name="Sykes S."/>
            <person name="Yandava C."/>
            <person name="Wortman J."/>
            <person name="Nusbaum C."/>
            <person name="Birren B."/>
        </authorList>
    </citation>
    <scope>NUCLEOTIDE SEQUENCE</scope>
    <source>
        <strain evidence="7">R3-111a-1</strain>
    </source>
</reference>
<evidence type="ECO:0000256" key="5">
    <source>
        <dbReference type="SAM" id="MobiDB-lite"/>
    </source>
</evidence>
<feature type="compositionally biased region" description="Gly residues" evidence="5">
    <location>
        <begin position="287"/>
        <end position="317"/>
    </location>
</feature>
<dbReference type="Proteomes" id="UP000006039">
    <property type="component" value="Unassembled WGS sequence"/>
</dbReference>
<evidence type="ECO:0000259" key="6">
    <source>
        <dbReference type="Pfam" id="PF05182"/>
    </source>
</evidence>
<dbReference type="VEuPathDB" id="FungiDB:GGTG_03260"/>
<reference evidence="7" key="2">
    <citation type="submission" date="2010-07" db="EMBL/GenBank/DDBJ databases">
        <authorList>
            <consortium name="The Broad Institute Genome Sequencing Platform"/>
            <consortium name="Broad Institute Genome Sequencing Center for Infectious Disease"/>
            <person name="Ma L.-J."/>
            <person name="Dead R."/>
            <person name="Young S."/>
            <person name="Zeng Q."/>
            <person name="Koehrsen M."/>
            <person name="Alvarado L."/>
            <person name="Berlin A."/>
            <person name="Chapman S.B."/>
            <person name="Chen Z."/>
            <person name="Freedman E."/>
            <person name="Gellesch M."/>
            <person name="Goldberg J."/>
            <person name="Griggs A."/>
            <person name="Gujja S."/>
            <person name="Heilman E.R."/>
            <person name="Heiman D."/>
            <person name="Hepburn T."/>
            <person name="Howarth C."/>
            <person name="Jen D."/>
            <person name="Larson L."/>
            <person name="Mehta T."/>
            <person name="Neiman D."/>
            <person name="Pearson M."/>
            <person name="Roberts A."/>
            <person name="Saif S."/>
            <person name="Shea T."/>
            <person name="Shenoy N."/>
            <person name="Sisk P."/>
            <person name="Stolte C."/>
            <person name="Sykes S."/>
            <person name="Walk T."/>
            <person name="White J."/>
            <person name="Yandava C."/>
            <person name="Haas B."/>
            <person name="Nusbaum C."/>
            <person name="Birren B."/>
        </authorList>
    </citation>
    <scope>NUCLEOTIDE SEQUENCE</scope>
    <source>
        <strain evidence="7">R3-111a-1</strain>
    </source>
</reference>
<evidence type="ECO:0000313" key="8">
    <source>
        <dbReference type="EnsemblFungi" id="EJT78158"/>
    </source>
</evidence>
<dbReference type="eggNOG" id="KOG1049">
    <property type="taxonomic scope" value="Eukaryota"/>
</dbReference>
<feature type="compositionally biased region" description="Basic and acidic residues" evidence="5">
    <location>
        <begin position="110"/>
        <end position="123"/>
    </location>
</feature>
<dbReference type="EnsemblFungi" id="EJT78158">
    <property type="protein sequence ID" value="EJT78158"/>
    <property type="gene ID" value="GGTG_03260"/>
</dbReference>
<keyword evidence="4" id="KW-0539">Nucleus</keyword>
<evidence type="ECO:0000313" key="9">
    <source>
        <dbReference type="Proteomes" id="UP000006039"/>
    </source>
</evidence>
<dbReference type="Pfam" id="PF05182">
    <property type="entry name" value="Fip1"/>
    <property type="match status" value="1"/>
</dbReference>
<dbReference type="PANTHER" id="PTHR13484">
    <property type="entry name" value="FIP1-LIKE 1 PROTEIN"/>
    <property type="match status" value="1"/>
</dbReference>
<reference evidence="8" key="5">
    <citation type="submission" date="2018-04" db="UniProtKB">
        <authorList>
            <consortium name="EnsemblFungi"/>
        </authorList>
    </citation>
    <scope>IDENTIFICATION</scope>
    <source>
        <strain evidence="8">R3-111a-1</strain>
    </source>
</reference>
<gene>
    <name evidence="8" type="primary">20343718</name>
    <name evidence="7" type="ORF">GGTG_03260</name>
</gene>
<dbReference type="RefSeq" id="XP_009219303.1">
    <property type="nucleotide sequence ID" value="XM_009221039.1"/>
</dbReference>
<feature type="compositionally biased region" description="Gly residues" evidence="5">
    <location>
        <begin position="326"/>
        <end position="338"/>
    </location>
</feature>
<dbReference type="InterPro" id="IPR051187">
    <property type="entry name" value="Pre-mRNA_3'-end_processing_reg"/>
</dbReference>
<feature type="region of interest" description="Disordered" evidence="5">
    <location>
        <begin position="287"/>
        <end position="345"/>
    </location>
</feature>
<proteinExistence type="inferred from homology"/>
<dbReference type="EMBL" id="GL385396">
    <property type="protein sequence ID" value="EJT78158.1"/>
    <property type="molecule type" value="Genomic_DNA"/>
</dbReference>
<dbReference type="GeneID" id="20343718"/>
<dbReference type="OrthoDB" id="1917198at2759"/>
<dbReference type="InterPro" id="IPR007854">
    <property type="entry name" value="Fip1_dom"/>
</dbReference>
<keyword evidence="9" id="KW-1185">Reference proteome</keyword>
<reference evidence="9" key="1">
    <citation type="submission" date="2010-07" db="EMBL/GenBank/DDBJ databases">
        <title>The genome sequence of Gaeumannomyces graminis var. tritici strain R3-111a-1.</title>
        <authorList>
            <consortium name="The Broad Institute Genome Sequencing Platform"/>
            <person name="Ma L.-J."/>
            <person name="Dead R."/>
            <person name="Young S."/>
            <person name="Zeng Q."/>
            <person name="Koehrsen M."/>
            <person name="Alvarado L."/>
            <person name="Berlin A."/>
            <person name="Chapman S.B."/>
            <person name="Chen Z."/>
            <person name="Freedman E."/>
            <person name="Gellesch M."/>
            <person name="Goldberg J."/>
            <person name="Griggs A."/>
            <person name="Gujja S."/>
            <person name="Heilman E.R."/>
            <person name="Heiman D."/>
            <person name="Hepburn T."/>
            <person name="Howarth C."/>
            <person name="Jen D."/>
            <person name="Larson L."/>
            <person name="Mehta T."/>
            <person name="Neiman D."/>
            <person name="Pearson M."/>
            <person name="Roberts A."/>
            <person name="Saif S."/>
            <person name="Shea T."/>
            <person name="Shenoy N."/>
            <person name="Sisk P."/>
            <person name="Stolte C."/>
            <person name="Sykes S."/>
            <person name="Walk T."/>
            <person name="White J."/>
            <person name="Yandava C."/>
            <person name="Haas B."/>
            <person name="Nusbaum C."/>
            <person name="Birren B."/>
        </authorList>
    </citation>
    <scope>NUCLEOTIDE SEQUENCE [LARGE SCALE GENOMIC DNA]</scope>
    <source>
        <strain evidence="9">R3-111a-1</strain>
    </source>
</reference>
<dbReference type="HOGENOM" id="CLU_039307_1_0_1"/>
<comment type="subcellular location">
    <subcellularLocation>
        <location evidence="1">Nucleus</location>
    </subcellularLocation>
</comment>
<feature type="compositionally biased region" description="Acidic residues" evidence="5">
    <location>
        <begin position="1"/>
        <end position="18"/>
    </location>
</feature>
<reference evidence="8" key="4">
    <citation type="journal article" date="2015" name="G3 (Bethesda)">
        <title>Genome sequences of three phytopathogenic species of the Magnaporthaceae family of fungi.</title>
        <authorList>
            <person name="Okagaki L.H."/>
            <person name="Nunes C.C."/>
            <person name="Sailsbery J."/>
            <person name="Clay B."/>
            <person name="Brown D."/>
            <person name="John T."/>
            <person name="Oh Y."/>
            <person name="Young N."/>
            <person name="Fitzgerald M."/>
            <person name="Haas B.J."/>
            <person name="Zeng Q."/>
            <person name="Young S."/>
            <person name="Adiconis X."/>
            <person name="Fan L."/>
            <person name="Levin J.Z."/>
            <person name="Mitchell T.K."/>
            <person name="Okubara P.A."/>
            <person name="Farman M.L."/>
            <person name="Kohn L.M."/>
            <person name="Birren B."/>
            <person name="Ma L.-J."/>
            <person name="Dean R.A."/>
        </authorList>
    </citation>
    <scope>NUCLEOTIDE SEQUENCE</scope>
    <source>
        <strain evidence="8">R3-111a-1</strain>
    </source>
</reference>
<organism evidence="7">
    <name type="scientific">Gaeumannomyces tritici (strain R3-111a-1)</name>
    <name type="common">Wheat and barley take-all root rot fungus</name>
    <name type="synonym">Gaeumannomyces graminis var. tritici</name>
    <dbReference type="NCBI Taxonomy" id="644352"/>
    <lineage>
        <taxon>Eukaryota</taxon>
        <taxon>Fungi</taxon>
        <taxon>Dikarya</taxon>
        <taxon>Ascomycota</taxon>
        <taxon>Pezizomycotina</taxon>
        <taxon>Sordariomycetes</taxon>
        <taxon>Sordariomycetidae</taxon>
        <taxon>Magnaporthales</taxon>
        <taxon>Magnaporthaceae</taxon>
        <taxon>Gaeumannomyces</taxon>
    </lineage>
</organism>
<evidence type="ECO:0000256" key="3">
    <source>
        <dbReference type="ARBA" id="ARBA00022664"/>
    </source>
</evidence>
<dbReference type="GO" id="GO:0006397">
    <property type="term" value="P:mRNA processing"/>
    <property type="evidence" value="ECO:0007669"/>
    <property type="project" value="UniProtKB-KW"/>
</dbReference>
<feature type="compositionally biased region" description="Low complexity" evidence="5">
    <location>
        <begin position="97"/>
        <end position="108"/>
    </location>
</feature>
<evidence type="ECO:0000313" key="7">
    <source>
        <dbReference type="EMBL" id="EJT78158.1"/>
    </source>
</evidence>
<sequence length="345" mass="36060">MSVEMDEDDDFYAPEEPEVAPAPTPAAAAPAAEKAPELKTEDEDLEEGEEEDEGGAMDEDEDDDSDIDIITERKDGTKAAPPSQSKYSEIRNIPQRTASTDTTAKAAAPVKKEESAKPAEQARPKSNFDAYAVPTHKPTGKPLTQVSIDEDLGEDAAPWRKPGTDISDYFNYGFDEFSWTVYAQKQTQLRAEYSQEAMSQNSKKMMEEFNSMMMLGGMPPGMAMAGMPGAAGGAQGGAAGMGGAMAGMDGMPPEMQQMMQQMMASGMDPSQMDPSAMFAAMQGGAGGGAAGAGGGGQGGQNQNFGGAGFGGGQGQGYGYDQQQQNMGGGGRGGFGGRGRGGRRNW</sequence>